<protein>
    <submittedName>
        <fullName evidence="1">Uncharacterized protein</fullName>
    </submittedName>
</protein>
<sequence>MNINLPKCIRSNNIEPFGVIDACRLYEVTQTITEQLKEHFGDYLPELQVRVAEVNATVVLRHKDNVQPMLNMITGMLLQDKSNVAHLTVRGKQIGERYKKVETLTSGMNVESLKLPQNSTGRFAQKIYNKGLQEGIQDKKGIIRVEHIYNRSGLDFAKAGKYLNDFLTVESIQSLLQCFKCDFKKYFCDRFWNNTGSTPYYKQCIQMILSDLKTYKPLTTALMNRTIIEQDFSFFIKACKLHYDNPESARKAIYRVRKSEELEIHENVADDFVMLCKGIIYG</sequence>
<evidence type="ECO:0000313" key="2">
    <source>
        <dbReference type="Proteomes" id="UP000285832"/>
    </source>
</evidence>
<comment type="caution">
    <text evidence="1">The sequence shown here is derived from an EMBL/GenBank/DDBJ whole genome shotgun (WGS) entry which is preliminary data.</text>
</comment>
<dbReference type="EMBL" id="QRMI01000037">
    <property type="protein sequence ID" value="RHJ58491.1"/>
    <property type="molecule type" value="Genomic_DNA"/>
</dbReference>
<name>A0A415CXI5_9FIRM</name>
<reference evidence="1 2" key="1">
    <citation type="submission" date="2018-08" db="EMBL/GenBank/DDBJ databases">
        <title>A genome reference for cultivated species of the human gut microbiota.</title>
        <authorList>
            <person name="Zou Y."/>
            <person name="Xue W."/>
            <person name="Luo G."/>
        </authorList>
    </citation>
    <scope>NUCLEOTIDE SEQUENCE [LARGE SCALE GENOMIC DNA]</scope>
    <source>
        <strain evidence="1 2">AM09-9</strain>
    </source>
</reference>
<evidence type="ECO:0000313" key="1">
    <source>
        <dbReference type="EMBL" id="RHJ58491.1"/>
    </source>
</evidence>
<organism evidence="1 2">
    <name type="scientific">[Ruminococcus] lactaris</name>
    <dbReference type="NCBI Taxonomy" id="46228"/>
    <lineage>
        <taxon>Bacteria</taxon>
        <taxon>Bacillati</taxon>
        <taxon>Bacillota</taxon>
        <taxon>Clostridia</taxon>
        <taxon>Lachnospirales</taxon>
        <taxon>Lachnospiraceae</taxon>
        <taxon>Mediterraneibacter</taxon>
    </lineage>
</organism>
<accession>A0A415CXI5</accession>
<proteinExistence type="predicted"/>
<dbReference type="AlphaFoldDB" id="A0A415CXI5"/>
<gene>
    <name evidence="1" type="ORF">DW116_11690</name>
</gene>
<dbReference type="Proteomes" id="UP000285832">
    <property type="component" value="Unassembled WGS sequence"/>
</dbReference>